<evidence type="ECO:0000313" key="2">
    <source>
        <dbReference type="EMBL" id="MEK8046620.1"/>
    </source>
</evidence>
<name>A0ABU9C8P7_9BURK</name>
<evidence type="ECO:0000256" key="1">
    <source>
        <dbReference type="SAM" id="MobiDB-lite"/>
    </source>
</evidence>
<feature type="region of interest" description="Disordered" evidence="1">
    <location>
        <begin position="1"/>
        <end position="37"/>
    </location>
</feature>
<protein>
    <submittedName>
        <fullName evidence="2">DUF3422 domain-containing protein</fullName>
    </submittedName>
</protein>
<feature type="compositionally biased region" description="Low complexity" evidence="1">
    <location>
        <begin position="1"/>
        <end position="24"/>
    </location>
</feature>
<accession>A0ABU9C8P7</accession>
<evidence type="ECO:0000313" key="3">
    <source>
        <dbReference type="Proteomes" id="UP001379945"/>
    </source>
</evidence>
<dbReference type="Proteomes" id="UP001379945">
    <property type="component" value="Unassembled WGS sequence"/>
</dbReference>
<dbReference type="InterPro" id="IPR021830">
    <property type="entry name" value="DUF3422"/>
</dbReference>
<dbReference type="RefSeq" id="WP_341398916.1">
    <property type="nucleotide sequence ID" value="NZ_JBBUTI010000006.1"/>
</dbReference>
<dbReference type="Pfam" id="PF11902">
    <property type="entry name" value="DUF3422"/>
    <property type="match status" value="1"/>
</dbReference>
<dbReference type="EMBL" id="JBBUTI010000006">
    <property type="protein sequence ID" value="MEK8046620.1"/>
    <property type="molecule type" value="Genomic_DNA"/>
</dbReference>
<keyword evidence="3" id="KW-1185">Reference proteome</keyword>
<proteinExistence type="predicted"/>
<comment type="caution">
    <text evidence="2">The sequence shown here is derived from an EMBL/GenBank/DDBJ whole genome shotgun (WGS) entry which is preliminary data.</text>
</comment>
<reference evidence="2 3" key="1">
    <citation type="submission" date="2024-04" db="EMBL/GenBank/DDBJ databases">
        <title>Novel species of the genus Ideonella isolated from streams.</title>
        <authorList>
            <person name="Lu H."/>
        </authorList>
    </citation>
    <scope>NUCLEOTIDE SEQUENCE [LARGE SCALE GENOMIC DNA]</scope>
    <source>
        <strain evidence="2 3">LYT19W</strain>
    </source>
</reference>
<sequence length="468" mass="50779">MSSAVPPFSTSTTSSSAASPATPTRGRARHALPADDPLREELHNEIHARPSARIRLPALVVYVAVLNQGVSREDECAHLQRLPDKAGLTVADLQHNFLRLRLDGATLKWERHSEFTRYSLVQPLPAHAGLDATQPELLSHVQLPDDWLASIPGQTVAAIKLVMLEHPIDDPHAALALGQQWLGGRTVVASLLGHGHSLAVTNFRLSASGFERFLVIAPPGTGETRAGRISQRLLEMETYRLMALRGLPVAKALGPVLADAERGLSDITAKLESRSVSEQDLLDTLIHQAARVERATAEHGYRFAATQAYDALVRQRITELREQPIPGTQTLGEFLLRRISPAMATAAATANRLAALSQRIERASALLRTRVDIATETQNQQLLAKLTHGQELQLSLQTTVEGLSIAAISYYVISLLLYGGKALKAMGLPVNPEMAAGALIPVVLWGVWQATRRVHARLHGSHAQQPTA</sequence>
<organism evidence="2 3">
    <name type="scientific">Ideonella margarita</name>
    <dbReference type="NCBI Taxonomy" id="2984191"/>
    <lineage>
        <taxon>Bacteria</taxon>
        <taxon>Pseudomonadati</taxon>
        <taxon>Pseudomonadota</taxon>
        <taxon>Betaproteobacteria</taxon>
        <taxon>Burkholderiales</taxon>
        <taxon>Sphaerotilaceae</taxon>
        <taxon>Ideonella</taxon>
    </lineage>
</organism>
<gene>
    <name evidence="2" type="ORF">AACH00_09700</name>
</gene>